<evidence type="ECO:0000313" key="1">
    <source>
        <dbReference type="EMBL" id="MBB5621444.1"/>
    </source>
</evidence>
<reference evidence="1 2" key="1">
    <citation type="submission" date="2020-08" db="EMBL/GenBank/DDBJ databases">
        <title>Genomic Encyclopedia of Type Strains, Phase IV (KMG-V): Genome sequencing to study the core and pangenomes of soil and plant-associated prokaryotes.</title>
        <authorList>
            <person name="Whitman W."/>
        </authorList>
    </citation>
    <scope>NUCLEOTIDE SEQUENCE [LARGE SCALE GENOMIC DNA]</scope>
    <source>
        <strain evidence="1 2">MP7CTX6</strain>
    </source>
</reference>
<proteinExistence type="predicted"/>
<evidence type="ECO:0000313" key="2">
    <source>
        <dbReference type="Proteomes" id="UP000537718"/>
    </source>
</evidence>
<dbReference type="EMBL" id="JACHCF010000005">
    <property type="protein sequence ID" value="MBB5621444.1"/>
    <property type="molecule type" value="Genomic_DNA"/>
</dbReference>
<organism evidence="1 2">
    <name type="scientific">Pedobacter cryoconitis</name>
    <dbReference type="NCBI Taxonomy" id="188932"/>
    <lineage>
        <taxon>Bacteria</taxon>
        <taxon>Pseudomonadati</taxon>
        <taxon>Bacteroidota</taxon>
        <taxon>Sphingobacteriia</taxon>
        <taxon>Sphingobacteriales</taxon>
        <taxon>Sphingobacteriaceae</taxon>
        <taxon>Pedobacter</taxon>
    </lineage>
</organism>
<keyword evidence="1" id="KW-0489">Methyltransferase</keyword>
<dbReference type="GO" id="GO:0008168">
    <property type="term" value="F:methyltransferase activity"/>
    <property type="evidence" value="ECO:0007669"/>
    <property type="project" value="UniProtKB-KW"/>
</dbReference>
<dbReference type="RefSeq" id="WP_183867423.1">
    <property type="nucleotide sequence ID" value="NZ_JACHCF010000005.1"/>
</dbReference>
<keyword evidence="1" id="KW-0808">Transferase</keyword>
<dbReference type="Proteomes" id="UP000537718">
    <property type="component" value="Unassembled WGS sequence"/>
</dbReference>
<gene>
    <name evidence="1" type="ORF">HDE69_002505</name>
</gene>
<protein>
    <submittedName>
        <fullName evidence="1">Putative methyltransferase (TIGR04325 family)</fullName>
    </submittedName>
</protein>
<sequence length="266" mass="30597">MFKLFSSNSKKSSYGWFGNYSNWDDLTDSVGGYSEVSILEKTKDALLKVKSGNAVYERDSVVFDKVEHPFPLLTCILRSAAILQRPLHIIDFGGSLGSTYFQTKDLIGADICASWNVVEQPHYVTAGREHFEDERLKFYPSIDACLRVQDADLILLSGSVQYLPEPHRFLKELVSYDFDFVIFDRTAFHYGKQDRLTLQIVPPEIYKAAYPAWFFQEDRFLTHFTADYETVCEFPSYVKGESVIPIDHEPIGYNKGFYFVNKSQYA</sequence>
<dbReference type="GO" id="GO:0032259">
    <property type="term" value="P:methylation"/>
    <property type="evidence" value="ECO:0007669"/>
    <property type="project" value="UniProtKB-KW"/>
</dbReference>
<accession>A0A7W9DK48</accession>
<comment type="caution">
    <text evidence="1">The sequence shown here is derived from an EMBL/GenBank/DDBJ whole genome shotgun (WGS) entry which is preliminary data.</text>
</comment>
<dbReference type="InterPro" id="IPR027612">
    <property type="entry name" value="Put_MTase_LIC12133"/>
</dbReference>
<dbReference type="AlphaFoldDB" id="A0A7W9DK48"/>
<name>A0A7W9DK48_9SPHI</name>
<dbReference type="NCBIfam" id="TIGR04325">
    <property type="entry name" value="MTase_LIC12133"/>
    <property type="match status" value="1"/>
</dbReference>